<reference evidence="3 4" key="1">
    <citation type="submission" date="2016-02" db="EMBL/GenBank/DDBJ databases">
        <title>Genome analysis of coral dinoflagellate symbionts highlights evolutionary adaptations to a symbiotic lifestyle.</title>
        <authorList>
            <person name="Aranda M."/>
            <person name="Li Y."/>
            <person name="Liew Y.J."/>
            <person name="Baumgarten S."/>
            <person name="Simakov O."/>
            <person name="Wilson M."/>
            <person name="Piel J."/>
            <person name="Ashoor H."/>
            <person name="Bougouffa S."/>
            <person name="Bajic V.B."/>
            <person name="Ryu T."/>
            <person name="Ravasi T."/>
            <person name="Bayer T."/>
            <person name="Micklem G."/>
            <person name="Kim H."/>
            <person name="Bhak J."/>
            <person name="Lajeunesse T.C."/>
            <person name="Voolstra C.R."/>
        </authorList>
    </citation>
    <scope>NUCLEOTIDE SEQUENCE [LARGE SCALE GENOMIC DNA]</scope>
    <source>
        <strain evidence="3 4">CCMP2467</strain>
    </source>
</reference>
<proteinExistence type="predicted"/>
<feature type="transmembrane region" description="Helical" evidence="2">
    <location>
        <begin position="272"/>
        <end position="288"/>
    </location>
</feature>
<evidence type="ECO:0000313" key="3">
    <source>
        <dbReference type="EMBL" id="OLQ14087.1"/>
    </source>
</evidence>
<accession>A0A1Q9F344</accession>
<dbReference type="AlphaFoldDB" id="A0A1Q9F344"/>
<keyword evidence="2" id="KW-0472">Membrane</keyword>
<dbReference type="Proteomes" id="UP000186817">
    <property type="component" value="Unassembled WGS sequence"/>
</dbReference>
<dbReference type="EMBL" id="LSRX01000020">
    <property type="protein sequence ID" value="OLQ14087.1"/>
    <property type="molecule type" value="Genomic_DNA"/>
</dbReference>
<evidence type="ECO:0000256" key="1">
    <source>
        <dbReference type="SAM" id="MobiDB-lite"/>
    </source>
</evidence>
<name>A0A1Q9F344_SYMMI</name>
<comment type="caution">
    <text evidence="3">The sequence shown here is derived from an EMBL/GenBank/DDBJ whole genome shotgun (WGS) entry which is preliminary data.</text>
</comment>
<feature type="compositionally biased region" description="Polar residues" evidence="1">
    <location>
        <begin position="1"/>
        <end position="10"/>
    </location>
</feature>
<keyword evidence="4" id="KW-1185">Reference proteome</keyword>
<keyword evidence="2" id="KW-1133">Transmembrane helix</keyword>
<dbReference type="OrthoDB" id="10529070at2759"/>
<feature type="region of interest" description="Disordered" evidence="1">
    <location>
        <begin position="1"/>
        <end position="95"/>
    </location>
</feature>
<gene>
    <name evidence="3" type="ORF">AK812_SmicGene1839</name>
</gene>
<organism evidence="3 4">
    <name type="scientific">Symbiodinium microadriaticum</name>
    <name type="common">Dinoflagellate</name>
    <name type="synonym">Zooxanthella microadriatica</name>
    <dbReference type="NCBI Taxonomy" id="2951"/>
    <lineage>
        <taxon>Eukaryota</taxon>
        <taxon>Sar</taxon>
        <taxon>Alveolata</taxon>
        <taxon>Dinophyceae</taxon>
        <taxon>Suessiales</taxon>
        <taxon>Symbiodiniaceae</taxon>
        <taxon>Symbiodinium</taxon>
    </lineage>
</organism>
<feature type="compositionally biased region" description="Basic and acidic residues" evidence="1">
    <location>
        <begin position="11"/>
        <end position="20"/>
    </location>
</feature>
<sequence>MSAQHQSWKSWDSKLPEKIWKVPSTPPEILTYAKAQDRSRSRPPQGHPEGHQRQVVHQQASSRDAHAAHAVQHARPHVTQAATRPDIYPTTMPGRDAYGRAATVCRRCGLPLPDPRVLPGGKALTQSRMSKEIDDRGVTATEMMASRAGAPPPRGASVVQAANVQPKRCSTGAKAKWQSHPVRSNYNYKLRGVTDPLRLLGLGMQSIASLPRVLFMALVAPDSRQSRRATQDTVASLLELAYRSRVPNLVPPVDALGLFTCSVRTLQMMPPMLRIVVIVMAVMMVIFFI</sequence>
<evidence type="ECO:0000313" key="4">
    <source>
        <dbReference type="Proteomes" id="UP000186817"/>
    </source>
</evidence>
<keyword evidence="2" id="KW-0812">Transmembrane</keyword>
<protein>
    <submittedName>
        <fullName evidence="3">Uncharacterized protein</fullName>
    </submittedName>
</protein>
<evidence type="ECO:0000256" key="2">
    <source>
        <dbReference type="SAM" id="Phobius"/>
    </source>
</evidence>